<dbReference type="GO" id="GO:0046872">
    <property type="term" value="F:metal ion binding"/>
    <property type="evidence" value="ECO:0007669"/>
    <property type="project" value="UniProtKB-KW"/>
</dbReference>
<evidence type="ECO:0000256" key="9">
    <source>
        <dbReference type="RuleBase" id="RU362011"/>
    </source>
</evidence>
<comment type="subunit">
    <text evidence="9">Homodimer.</text>
</comment>
<dbReference type="SUPFAM" id="SSF161093">
    <property type="entry name" value="MgtE membrane domain-like"/>
    <property type="match status" value="1"/>
</dbReference>
<dbReference type="Proteomes" id="UP000248021">
    <property type="component" value="Unassembled WGS sequence"/>
</dbReference>
<feature type="transmembrane region" description="Helical" evidence="9">
    <location>
        <begin position="440"/>
        <end position="463"/>
    </location>
</feature>
<keyword evidence="9" id="KW-0479">Metal-binding</keyword>
<keyword evidence="9" id="KW-1003">Cell membrane</keyword>
<evidence type="ECO:0000256" key="5">
    <source>
        <dbReference type="ARBA" id="ARBA00022842"/>
    </source>
</evidence>
<sequence length="466" mass="51025">MSDVRETTAEANSFRDTDGEIWPSVVERATRAIQAGDGEDLRDLVADLHEADVGSLLEALQPDDRPRLISLLGKNFDFTALTEVDDTVREEILEELSNDEVAEGVRDLDVDDAVYILEDLDHSDQAEILEKLPALERIALQRGLDYPEDSAGRRMQTDCIAVPPFWSVRQTVDYIRDTPDLPDTFYEVFIVDPAHRLLGAVPLDKLMRARWGDRIDSIATEDHQRVHATDDQENVALLMQRYNLVSVPVVDDSERLVGVMMVDDIVDVLDEEADEDLKALGGVKADEELSDSVWYTVKGRFPWLFANLLTALISASVIDTFEASIQAMVALAVLMPIVASMGGNAGTQTMTVTVRAIATRQLGRANAWRVIRREMTVGLMNGLGFALLLGTMAALWSGVPGLGVIIGLALMIVLTAAAVGGILIPLALHRLKIDPAVSSGPFVTTVTDVIGFFSFLGIATLWLSRS</sequence>
<evidence type="ECO:0000256" key="6">
    <source>
        <dbReference type="ARBA" id="ARBA00022989"/>
    </source>
</evidence>
<reference evidence="10 11" key="1">
    <citation type="submission" date="2018-05" db="EMBL/GenBank/DDBJ databases">
        <title>Genomic Encyclopedia of Type Strains, Phase IV (KMG-IV): sequencing the most valuable type-strain genomes for metagenomic binning, comparative biology and taxonomic classification.</title>
        <authorList>
            <person name="Goeker M."/>
        </authorList>
    </citation>
    <scope>NUCLEOTIDE SEQUENCE [LARGE SCALE GENOMIC DNA]</scope>
    <source>
        <strain evidence="10 11">DSM 6462</strain>
    </source>
</reference>
<dbReference type="SUPFAM" id="SSF158791">
    <property type="entry name" value="MgtE N-terminal domain-like"/>
    <property type="match status" value="1"/>
</dbReference>
<accession>A0A2V3U685</accession>
<proteinExistence type="inferred from homology"/>
<evidence type="ECO:0000313" key="10">
    <source>
        <dbReference type="EMBL" id="PXW58187.1"/>
    </source>
</evidence>
<gene>
    <name evidence="10" type="ORF">C7450_106364</name>
</gene>
<keyword evidence="8" id="KW-0129">CBS domain</keyword>
<keyword evidence="5 9" id="KW-0460">Magnesium</keyword>
<dbReference type="SMART" id="SM00116">
    <property type="entry name" value="CBS"/>
    <property type="match status" value="1"/>
</dbReference>
<feature type="transmembrane region" description="Helical" evidence="9">
    <location>
        <begin position="324"/>
        <end position="345"/>
    </location>
</feature>
<dbReference type="PANTHER" id="PTHR43773">
    <property type="entry name" value="MAGNESIUM TRANSPORTER MGTE"/>
    <property type="match status" value="1"/>
</dbReference>
<feature type="transmembrane region" description="Helical" evidence="9">
    <location>
        <begin position="402"/>
        <end position="428"/>
    </location>
</feature>
<organism evidence="10 11">
    <name type="scientific">Chelatococcus asaccharovorans</name>
    <dbReference type="NCBI Taxonomy" id="28210"/>
    <lineage>
        <taxon>Bacteria</taxon>
        <taxon>Pseudomonadati</taxon>
        <taxon>Pseudomonadota</taxon>
        <taxon>Alphaproteobacteria</taxon>
        <taxon>Hyphomicrobiales</taxon>
        <taxon>Chelatococcaceae</taxon>
        <taxon>Chelatococcus</taxon>
    </lineage>
</organism>
<name>A0A2V3U685_9HYPH</name>
<dbReference type="InterPro" id="IPR006667">
    <property type="entry name" value="SLC41_membr_dom"/>
</dbReference>
<dbReference type="Pfam" id="PF00571">
    <property type="entry name" value="CBS"/>
    <property type="match status" value="1"/>
</dbReference>
<dbReference type="Gene3D" id="1.25.60.10">
    <property type="entry name" value="MgtE N-terminal domain-like"/>
    <property type="match status" value="1"/>
</dbReference>
<feature type="transmembrane region" description="Helical" evidence="9">
    <location>
        <begin position="377"/>
        <end position="396"/>
    </location>
</feature>
<keyword evidence="3 9" id="KW-0813">Transport</keyword>
<comment type="caution">
    <text evidence="10">The sequence shown here is derived from an EMBL/GenBank/DDBJ whole genome shotgun (WGS) entry which is preliminary data.</text>
</comment>
<comment type="function">
    <text evidence="9">Acts as a magnesium transporter.</text>
</comment>
<dbReference type="SMART" id="SM00924">
    <property type="entry name" value="MgtE_N"/>
    <property type="match status" value="1"/>
</dbReference>
<feature type="transmembrane region" description="Helical" evidence="9">
    <location>
        <begin position="301"/>
        <end position="318"/>
    </location>
</feature>
<evidence type="ECO:0000256" key="1">
    <source>
        <dbReference type="ARBA" id="ARBA00004141"/>
    </source>
</evidence>
<dbReference type="PANTHER" id="PTHR43773:SF1">
    <property type="entry name" value="MAGNESIUM TRANSPORTER MGTE"/>
    <property type="match status" value="1"/>
</dbReference>
<dbReference type="InterPro" id="IPR046342">
    <property type="entry name" value="CBS_dom_sf"/>
</dbReference>
<dbReference type="Pfam" id="PF03448">
    <property type="entry name" value="MgtE_N"/>
    <property type="match status" value="1"/>
</dbReference>
<dbReference type="OrthoDB" id="9790355at2"/>
<evidence type="ECO:0000256" key="7">
    <source>
        <dbReference type="ARBA" id="ARBA00023136"/>
    </source>
</evidence>
<comment type="subcellular location">
    <subcellularLocation>
        <location evidence="9">Cell membrane</location>
        <topology evidence="9">Multi-pass membrane protein</topology>
    </subcellularLocation>
    <subcellularLocation>
        <location evidence="1">Membrane</location>
        <topology evidence="1">Multi-pass membrane protein</topology>
    </subcellularLocation>
</comment>
<comment type="similarity">
    <text evidence="2 9">Belongs to the SLC41A transporter family.</text>
</comment>
<dbReference type="PROSITE" id="PS51371">
    <property type="entry name" value="CBS"/>
    <property type="match status" value="1"/>
</dbReference>
<dbReference type="GO" id="GO:0015095">
    <property type="term" value="F:magnesium ion transmembrane transporter activity"/>
    <property type="evidence" value="ECO:0007669"/>
    <property type="project" value="UniProtKB-UniRule"/>
</dbReference>
<dbReference type="AlphaFoldDB" id="A0A2V3U685"/>
<evidence type="ECO:0000313" key="11">
    <source>
        <dbReference type="Proteomes" id="UP000248021"/>
    </source>
</evidence>
<dbReference type="NCBIfam" id="TIGR00400">
    <property type="entry name" value="mgtE"/>
    <property type="match status" value="1"/>
</dbReference>
<dbReference type="InterPro" id="IPR038076">
    <property type="entry name" value="MgtE_N_sf"/>
</dbReference>
<keyword evidence="4 9" id="KW-0812">Transmembrane</keyword>
<evidence type="ECO:0000256" key="4">
    <source>
        <dbReference type="ARBA" id="ARBA00022692"/>
    </source>
</evidence>
<keyword evidence="11" id="KW-1185">Reference proteome</keyword>
<dbReference type="InterPro" id="IPR006669">
    <property type="entry name" value="MgtE_transporter"/>
</dbReference>
<dbReference type="Gene3D" id="3.10.580.10">
    <property type="entry name" value="CBS-domain"/>
    <property type="match status" value="1"/>
</dbReference>
<dbReference type="InterPro" id="IPR036739">
    <property type="entry name" value="SLC41_membr_dom_sf"/>
</dbReference>
<dbReference type="SUPFAM" id="SSF54631">
    <property type="entry name" value="CBS-domain pair"/>
    <property type="match status" value="1"/>
</dbReference>
<keyword evidence="7 9" id="KW-0472">Membrane</keyword>
<dbReference type="Pfam" id="PF01769">
    <property type="entry name" value="MgtE"/>
    <property type="match status" value="1"/>
</dbReference>
<dbReference type="EMBL" id="QJJK01000006">
    <property type="protein sequence ID" value="PXW58187.1"/>
    <property type="molecule type" value="Genomic_DNA"/>
</dbReference>
<dbReference type="InterPro" id="IPR006668">
    <property type="entry name" value="Mg_transptr_MgtE_intracell_dom"/>
</dbReference>
<protein>
    <recommendedName>
        <fullName evidence="9">Magnesium transporter MgtE</fullName>
    </recommendedName>
</protein>
<dbReference type="CDD" id="cd04606">
    <property type="entry name" value="CBS_pair_Mg_transporter"/>
    <property type="match status" value="1"/>
</dbReference>
<evidence type="ECO:0000256" key="8">
    <source>
        <dbReference type="PROSITE-ProRule" id="PRU00703"/>
    </source>
</evidence>
<dbReference type="RefSeq" id="WP_110375473.1">
    <property type="nucleotide sequence ID" value="NZ_CAKNFM010000006.1"/>
</dbReference>
<evidence type="ECO:0000256" key="2">
    <source>
        <dbReference type="ARBA" id="ARBA00009749"/>
    </source>
</evidence>
<keyword evidence="6 9" id="KW-1133">Transmembrane helix</keyword>
<dbReference type="GO" id="GO:0005886">
    <property type="term" value="C:plasma membrane"/>
    <property type="evidence" value="ECO:0007669"/>
    <property type="project" value="UniProtKB-SubCell"/>
</dbReference>
<evidence type="ECO:0000256" key="3">
    <source>
        <dbReference type="ARBA" id="ARBA00022448"/>
    </source>
</evidence>
<dbReference type="InterPro" id="IPR000644">
    <property type="entry name" value="CBS_dom"/>
</dbReference>
<dbReference type="Gene3D" id="1.10.357.20">
    <property type="entry name" value="SLC41 divalent cation transporters, integral membrane domain"/>
    <property type="match status" value="1"/>
</dbReference>